<name>A0AAQ3NAC3_VIGMU</name>
<sequence>MPFTLSSNPFGRTSSSPPCLKTSPLSASLNTQMNFCLLFSNPVATSLICSWEKLVVVPKDTYITDLSSCLSSHSMQKCCLFSLFSMDKGLNGPRAQWFLLLMILSISSM</sequence>
<reference evidence="1 2" key="1">
    <citation type="journal article" date="2023" name="Life. Sci Alliance">
        <title>Evolutionary insights into 3D genome organization and epigenetic landscape of Vigna mungo.</title>
        <authorList>
            <person name="Junaid A."/>
            <person name="Singh B."/>
            <person name="Bhatia S."/>
        </authorList>
    </citation>
    <scope>NUCLEOTIDE SEQUENCE [LARGE SCALE GENOMIC DNA]</scope>
    <source>
        <strain evidence="1">Urdbean</strain>
    </source>
</reference>
<dbReference type="EMBL" id="CP144695">
    <property type="protein sequence ID" value="WVZ05771.1"/>
    <property type="molecule type" value="Genomic_DNA"/>
</dbReference>
<evidence type="ECO:0000313" key="1">
    <source>
        <dbReference type="EMBL" id="WVZ05771.1"/>
    </source>
</evidence>
<dbReference type="AlphaFoldDB" id="A0AAQ3NAC3"/>
<accession>A0AAQ3NAC3</accession>
<protein>
    <submittedName>
        <fullName evidence="1">Uncharacterized protein</fullName>
    </submittedName>
</protein>
<keyword evidence="2" id="KW-1185">Reference proteome</keyword>
<gene>
    <name evidence="1" type="ORF">V8G54_019117</name>
</gene>
<organism evidence="1 2">
    <name type="scientific">Vigna mungo</name>
    <name type="common">Black gram</name>
    <name type="synonym">Phaseolus mungo</name>
    <dbReference type="NCBI Taxonomy" id="3915"/>
    <lineage>
        <taxon>Eukaryota</taxon>
        <taxon>Viridiplantae</taxon>
        <taxon>Streptophyta</taxon>
        <taxon>Embryophyta</taxon>
        <taxon>Tracheophyta</taxon>
        <taxon>Spermatophyta</taxon>
        <taxon>Magnoliopsida</taxon>
        <taxon>eudicotyledons</taxon>
        <taxon>Gunneridae</taxon>
        <taxon>Pentapetalae</taxon>
        <taxon>rosids</taxon>
        <taxon>fabids</taxon>
        <taxon>Fabales</taxon>
        <taxon>Fabaceae</taxon>
        <taxon>Papilionoideae</taxon>
        <taxon>50 kb inversion clade</taxon>
        <taxon>NPAAA clade</taxon>
        <taxon>indigoferoid/millettioid clade</taxon>
        <taxon>Phaseoleae</taxon>
        <taxon>Vigna</taxon>
    </lineage>
</organism>
<dbReference type="Proteomes" id="UP001374535">
    <property type="component" value="Chromosome 6"/>
</dbReference>
<evidence type="ECO:0000313" key="2">
    <source>
        <dbReference type="Proteomes" id="UP001374535"/>
    </source>
</evidence>
<proteinExistence type="predicted"/>